<name>A8F1D0_RICM5</name>
<dbReference type="InterPro" id="IPR019225">
    <property type="entry name" value="DUF2155"/>
</dbReference>
<dbReference type="KEGG" id="rms:RMA_0506"/>
<protein>
    <recommendedName>
        <fullName evidence="3">DUF2155 domain-containing protein</fullName>
    </recommendedName>
</protein>
<accession>A8F1D0</accession>
<dbReference type="EMBL" id="CP000683">
    <property type="protein sequence ID" value="ABV84716.1"/>
    <property type="molecule type" value="Genomic_DNA"/>
</dbReference>
<sequence>MIYLSMKLLKIIFIITICIYFPIFAENLESVTTTEDIENDVFIPLDENHPILNPNDNINDSAEFKNYTNGKIIALNNITATSEEIDFKVGEEKYFGNIKIKLHRCIKNLDPYNEDNYLLMTITEYKIDEDPNLLFQGWMISSSISLSMFEHPIYEIFAKDCF</sequence>
<dbReference type="Proteomes" id="UP000001311">
    <property type="component" value="Chromosome"/>
</dbReference>
<dbReference type="AlphaFoldDB" id="A8F1D0"/>
<proteinExistence type="predicted"/>
<evidence type="ECO:0000313" key="1">
    <source>
        <dbReference type="EMBL" id="ABV84716.1"/>
    </source>
</evidence>
<dbReference type="HOGENOM" id="CLU_1634102_0_0_5"/>
<organism evidence="1 2">
    <name type="scientific">Rickettsia massiliae (strain Mtu5)</name>
    <dbReference type="NCBI Taxonomy" id="416276"/>
    <lineage>
        <taxon>Bacteria</taxon>
        <taxon>Pseudomonadati</taxon>
        <taxon>Pseudomonadota</taxon>
        <taxon>Alphaproteobacteria</taxon>
        <taxon>Rickettsiales</taxon>
        <taxon>Rickettsiaceae</taxon>
        <taxon>Rickettsieae</taxon>
        <taxon>Rickettsia</taxon>
        <taxon>spotted fever group</taxon>
    </lineage>
</organism>
<dbReference type="Pfam" id="PF09923">
    <property type="entry name" value="DUF2155"/>
    <property type="match status" value="1"/>
</dbReference>
<evidence type="ECO:0008006" key="3">
    <source>
        <dbReference type="Google" id="ProtNLM"/>
    </source>
</evidence>
<evidence type="ECO:0000313" key="2">
    <source>
        <dbReference type="Proteomes" id="UP000001311"/>
    </source>
</evidence>
<keyword evidence="2" id="KW-1185">Reference proteome</keyword>
<gene>
    <name evidence="1" type="ordered locus">RMA_0506</name>
</gene>
<reference evidence="1 2" key="1">
    <citation type="journal article" date="2007" name="Genome Res.">
        <title>Lateral gene transfer between obligate intracellular bacteria: evidence from the Rickettsia massiliae genome.</title>
        <authorList>
            <person name="Blanc G."/>
            <person name="Ogata H."/>
            <person name="Robert C."/>
            <person name="Audic S."/>
            <person name="Claverie J.-M."/>
            <person name="Raoult D."/>
        </authorList>
    </citation>
    <scope>NUCLEOTIDE SEQUENCE [LARGE SCALE GENOMIC DNA]</scope>
    <source>
        <strain evidence="2">Mtu5</strain>
    </source>
</reference>